<keyword evidence="4" id="KW-1185">Reference proteome</keyword>
<keyword evidence="2" id="KW-1133">Transmembrane helix</keyword>
<evidence type="ECO:0000313" key="3">
    <source>
        <dbReference type="EMBL" id="OWY99989.1"/>
    </source>
</evidence>
<reference evidence="4" key="1">
    <citation type="submission" date="2017-03" db="EMBL/GenBank/DDBJ databases">
        <title>Phytopthora megakarya and P. palmivora, two closely related causual agents of cacao black pod achieved similar genome size and gene model numbers by different mechanisms.</title>
        <authorList>
            <person name="Ali S."/>
            <person name="Shao J."/>
            <person name="Larry D.J."/>
            <person name="Kronmiller B."/>
            <person name="Shen D."/>
            <person name="Strem M.D."/>
            <person name="Melnick R.L."/>
            <person name="Guiltinan M.J."/>
            <person name="Tyler B.M."/>
            <person name="Meinhardt L.W."/>
            <person name="Bailey B.A."/>
        </authorList>
    </citation>
    <scope>NUCLEOTIDE SEQUENCE [LARGE SCALE GENOMIC DNA]</scope>
    <source>
        <strain evidence="4">zdho120</strain>
    </source>
</reference>
<name>A0A225V6D7_9STRA</name>
<organism evidence="3 4">
    <name type="scientific">Phytophthora megakarya</name>
    <dbReference type="NCBI Taxonomy" id="4795"/>
    <lineage>
        <taxon>Eukaryota</taxon>
        <taxon>Sar</taxon>
        <taxon>Stramenopiles</taxon>
        <taxon>Oomycota</taxon>
        <taxon>Peronosporomycetes</taxon>
        <taxon>Peronosporales</taxon>
        <taxon>Peronosporaceae</taxon>
        <taxon>Phytophthora</taxon>
    </lineage>
</organism>
<comment type="caution">
    <text evidence="3">The sequence shown here is derived from an EMBL/GenBank/DDBJ whole genome shotgun (WGS) entry which is preliminary data.</text>
</comment>
<accession>A0A225V6D7</accession>
<evidence type="ECO:0000256" key="2">
    <source>
        <dbReference type="SAM" id="Phobius"/>
    </source>
</evidence>
<feature type="transmembrane region" description="Helical" evidence="2">
    <location>
        <begin position="191"/>
        <end position="210"/>
    </location>
</feature>
<keyword evidence="2" id="KW-0812">Transmembrane</keyword>
<dbReference type="Proteomes" id="UP000198211">
    <property type="component" value="Unassembled WGS sequence"/>
</dbReference>
<sequence length="243" mass="28391">MMHNFLFTKNIPNLGTGNDVRYLWLTIHTKNYASTKGLLNREQENDDAIKPQLDLLKRSRREYQFVALSNIIIENWRARGEGEYADVPSERLPTPKSLPSPQRKNEARNFPNPAVLFQRKLYVIKDENLYGLKVTKARTTKYAMSIDRIFHVDDKVEDIQLSWQSLHAVDVDHHRALSHDWVSPVWVDMEVIWHGYVWFMVAQITLLLVYMNTFRFDKFATGSTMYTSSLWCGLSNDAETFTS</sequence>
<dbReference type="OrthoDB" id="129543at2759"/>
<feature type="region of interest" description="Disordered" evidence="1">
    <location>
        <begin position="84"/>
        <end position="109"/>
    </location>
</feature>
<dbReference type="EMBL" id="NBNE01007990">
    <property type="protein sequence ID" value="OWY99989.1"/>
    <property type="molecule type" value="Genomic_DNA"/>
</dbReference>
<dbReference type="AlphaFoldDB" id="A0A225V6D7"/>
<protein>
    <submittedName>
        <fullName evidence="3">Uncharacterized protein</fullName>
    </submittedName>
</protein>
<evidence type="ECO:0000256" key="1">
    <source>
        <dbReference type="SAM" id="MobiDB-lite"/>
    </source>
</evidence>
<gene>
    <name evidence="3" type="ORF">PHMEG_00028917</name>
</gene>
<evidence type="ECO:0000313" key="4">
    <source>
        <dbReference type="Proteomes" id="UP000198211"/>
    </source>
</evidence>
<keyword evidence="2" id="KW-0472">Membrane</keyword>
<proteinExistence type="predicted"/>